<keyword evidence="2" id="KW-0238">DNA-binding</keyword>
<evidence type="ECO:0000259" key="4">
    <source>
        <dbReference type="PROSITE" id="PS50995"/>
    </source>
</evidence>
<dbReference type="Pfam" id="PF12802">
    <property type="entry name" value="MarR_2"/>
    <property type="match status" value="1"/>
</dbReference>
<dbReference type="STRING" id="479434.Sthe_0762"/>
<dbReference type="InterPro" id="IPR023187">
    <property type="entry name" value="Tscrpt_reg_MarR-type_CS"/>
</dbReference>
<dbReference type="InterPro" id="IPR036390">
    <property type="entry name" value="WH_DNA-bd_sf"/>
</dbReference>
<evidence type="ECO:0000256" key="1">
    <source>
        <dbReference type="ARBA" id="ARBA00023015"/>
    </source>
</evidence>
<dbReference type="InterPro" id="IPR039422">
    <property type="entry name" value="MarR/SlyA-like"/>
</dbReference>
<dbReference type="EMBL" id="CP001823">
    <property type="protein sequence ID" value="ACZ38199.1"/>
    <property type="molecule type" value="Genomic_DNA"/>
</dbReference>
<evidence type="ECO:0000313" key="5">
    <source>
        <dbReference type="EMBL" id="ACZ38199.1"/>
    </source>
</evidence>
<evidence type="ECO:0000256" key="2">
    <source>
        <dbReference type="ARBA" id="ARBA00023125"/>
    </source>
</evidence>
<dbReference type="PANTHER" id="PTHR33164:SF107">
    <property type="entry name" value="TRANSCRIPTIONAL REGULATORY PROTEIN"/>
    <property type="match status" value="1"/>
</dbReference>
<evidence type="ECO:0000313" key="6">
    <source>
        <dbReference type="Proteomes" id="UP000002027"/>
    </source>
</evidence>
<dbReference type="eggNOG" id="COG1846">
    <property type="taxonomic scope" value="Bacteria"/>
</dbReference>
<dbReference type="GO" id="GO:0003677">
    <property type="term" value="F:DNA binding"/>
    <property type="evidence" value="ECO:0007669"/>
    <property type="project" value="UniProtKB-KW"/>
</dbReference>
<feature type="domain" description="HTH marR-type" evidence="4">
    <location>
        <begin position="14"/>
        <end position="147"/>
    </location>
</feature>
<organism evidence="5 6">
    <name type="scientific">Sphaerobacter thermophilus (strain ATCC 49802 / DSM 20745 / KCCM 41009 / NCIMB 13125 / S 6022)</name>
    <dbReference type="NCBI Taxonomy" id="479434"/>
    <lineage>
        <taxon>Bacteria</taxon>
        <taxon>Pseudomonadati</taxon>
        <taxon>Thermomicrobiota</taxon>
        <taxon>Thermomicrobia</taxon>
        <taxon>Sphaerobacterales</taxon>
        <taxon>Sphaerobacterineae</taxon>
        <taxon>Sphaerobacteraceae</taxon>
        <taxon>Sphaerobacter</taxon>
    </lineage>
</organism>
<reference evidence="5 6" key="2">
    <citation type="journal article" date="2010" name="Stand. Genomic Sci.">
        <title>Complete genome sequence of Desulfohalobium retbaense type strain (HR(100)).</title>
        <authorList>
            <person name="Spring S."/>
            <person name="Nolan M."/>
            <person name="Lapidus A."/>
            <person name="Glavina Del Rio T."/>
            <person name="Copeland A."/>
            <person name="Tice H."/>
            <person name="Cheng J.F."/>
            <person name="Lucas S."/>
            <person name="Land M."/>
            <person name="Chen F."/>
            <person name="Bruce D."/>
            <person name="Goodwin L."/>
            <person name="Pitluck S."/>
            <person name="Ivanova N."/>
            <person name="Mavromatis K."/>
            <person name="Mikhailova N."/>
            <person name="Pati A."/>
            <person name="Chen A."/>
            <person name="Palaniappan K."/>
            <person name="Hauser L."/>
            <person name="Chang Y.J."/>
            <person name="Jeffries C.D."/>
            <person name="Munk C."/>
            <person name="Kiss H."/>
            <person name="Chain P."/>
            <person name="Han C."/>
            <person name="Brettin T."/>
            <person name="Detter J.C."/>
            <person name="Schuler E."/>
            <person name="Goker M."/>
            <person name="Rohde M."/>
            <person name="Bristow J."/>
            <person name="Eisen J.A."/>
            <person name="Markowitz V."/>
            <person name="Hugenholtz P."/>
            <person name="Kyrpides N.C."/>
            <person name="Klenk H.P."/>
        </authorList>
    </citation>
    <scope>NUCLEOTIDE SEQUENCE [LARGE SCALE GENOMIC DNA]</scope>
    <source>
        <strain evidence="6">ATCC 49802 / DSM 20745 / S 6022</strain>
    </source>
</reference>
<keyword evidence="1" id="KW-0805">Transcription regulation</keyword>
<evidence type="ECO:0000256" key="3">
    <source>
        <dbReference type="ARBA" id="ARBA00023163"/>
    </source>
</evidence>
<dbReference type="HOGENOM" id="CLU_089893_2_0_0"/>
<reference evidence="6" key="1">
    <citation type="submission" date="2009-11" db="EMBL/GenBank/DDBJ databases">
        <title>The complete chromosome 1 of Sphaerobacter thermophilus DSM 20745.</title>
        <authorList>
            <person name="Lucas S."/>
            <person name="Copeland A."/>
            <person name="Lapidus A."/>
            <person name="Glavina del Rio T."/>
            <person name="Dalin E."/>
            <person name="Tice H."/>
            <person name="Bruce D."/>
            <person name="Goodwin L."/>
            <person name="Pitluck S."/>
            <person name="Kyrpides N."/>
            <person name="Mavromatis K."/>
            <person name="Ivanova N."/>
            <person name="Mikhailova N."/>
            <person name="LaButti K.M."/>
            <person name="Clum A."/>
            <person name="Sun H.I."/>
            <person name="Brettin T."/>
            <person name="Detter J.C."/>
            <person name="Han C."/>
            <person name="Larimer F."/>
            <person name="Land M."/>
            <person name="Hauser L."/>
            <person name="Markowitz V."/>
            <person name="Cheng J.F."/>
            <person name="Hugenholtz P."/>
            <person name="Woyke T."/>
            <person name="Wu D."/>
            <person name="Steenblock K."/>
            <person name="Schneider S."/>
            <person name="Pukall R."/>
            <person name="Goeker M."/>
            <person name="Klenk H.P."/>
            <person name="Eisen J.A."/>
        </authorList>
    </citation>
    <scope>NUCLEOTIDE SEQUENCE [LARGE SCALE GENOMIC DNA]</scope>
    <source>
        <strain evidence="6">ATCC 49802 / DSM 20745 / S 6022</strain>
    </source>
</reference>
<dbReference type="RefSeq" id="WP_012871246.1">
    <property type="nucleotide sequence ID" value="NC_013523.1"/>
</dbReference>
<keyword evidence="6" id="KW-1185">Reference proteome</keyword>
<dbReference type="PROSITE" id="PS01117">
    <property type="entry name" value="HTH_MARR_1"/>
    <property type="match status" value="1"/>
</dbReference>
<gene>
    <name evidence="5" type="ordered locus">Sthe_0762</name>
</gene>
<sequence>MSLYDPERRRNDPAARVGMALLRMAQAVKKLSLAEAEEQGLTPVQAQTLLFIRHTKPFLASVGRLAAELGTTHATAIGVVDGLIRRGLVAKEPSPSDRRVTLLRLTPQGEAVCRNLDGWGQTLAEALGRLDSDDLMSLERHLGALVWSLREAGALQVSEPCRGCVHFRENAAPGTPEPHRCVLIDRYLSEADARLACPDFTPAALVGRDSPANPR</sequence>
<dbReference type="SUPFAM" id="SSF46785">
    <property type="entry name" value="Winged helix' DNA-binding domain"/>
    <property type="match status" value="1"/>
</dbReference>
<dbReference type="InterPro" id="IPR036388">
    <property type="entry name" value="WH-like_DNA-bd_sf"/>
</dbReference>
<keyword evidence="3" id="KW-0804">Transcription</keyword>
<dbReference type="AlphaFoldDB" id="D1C1T2"/>
<dbReference type="OrthoDB" id="2575373at2"/>
<dbReference type="PANTHER" id="PTHR33164">
    <property type="entry name" value="TRANSCRIPTIONAL REGULATOR, MARR FAMILY"/>
    <property type="match status" value="1"/>
</dbReference>
<dbReference type="InterPro" id="IPR000835">
    <property type="entry name" value="HTH_MarR-typ"/>
</dbReference>
<dbReference type="SMART" id="SM00347">
    <property type="entry name" value="HTH_MARR"/>
    <property type="match status" value="1"/>
</dbReference>
<dbReference type="GO" id="GO:0003700">
    <property type="term" value="F:DNA-binding transcription factor activity"/>
    <property type="evidence" value="ECO:0007669"/>
    <property type="project" value="InterPro"/>
</dbReference>
<dbReference type="InParanoid" id="D1C1T2"/>
<dbReference type="PROSITE" id="PS50995">
    <property type="entry name" value="HTH_MARR_2"/>
    <property type="match status" value="1"/>
</dbReference>
<dbReference type="GO" id="GO:0006950">
    <property type="term" value="P:response to stress"/>
    <property type="evidence" value="ECO:0007669"/>
    <property type="project" value="TreeGrafter"/>
</dbReference>
<accession>D1C1T2</accession>
<dbReference type="Gene3D" id="1.10.10.10">
    <property type="entry name" value="Winged helix-like DNA-binding domain superfamily/Winged helix DNA-binding domain"/>
    <property type="match status" value="1"/>
</dbReference>
<proteinExistence type="predicted"/>
<name>D1C1T2_SPHTD</name>
<dbReference type="Proteomes" id="UP000002027">
    <property type="component" value="Chromosome 1"/>
</dbReference>
<dbReference type="KEGG" id="sti:Sthe_0762"/>
<protein>
    <submittedName>
        <fullName evidence="5">Transcriptional regulator, MarR family</fullName>
    </submittedName>
</protein>